<dbReference type="GO" id="GO:0008970">
    <property type="term" value="F:phospholipase A1 activity"/>
    <property type="evidence" value="ECO:0007669"/>
    <property type="project" value="UniProtKB-UniRule"/>
</dbReference>
<keyword evidence="2 5" id="KW-0378">Hydrolase</keyword>
<organism evidence="7">
    <name type="scientific">Davidia involucrata</name>
    <name type="common">Dove tree</name>
    <dbReference type="NCBI Taxonomy" id="16924"/>
    <lineage>
        <taxon>Eukaryota</taxon>
        <taxon>Viridiplantae</taxon>
        <taxon>Streptophyta</taxon>
        <taxon>Embryophyta</taxon>
        <taxon>Tracheophyta</taxon>
        <taxon>Spermatophyta</taxon>
        <taxon>Magnoliopsida</taxon>
        <taxon>eudicotyledons</taxon>
        <taxon>Gunneridae</taxon>
        <taxon>Pentapetalae</taxon>
        <taxon>asterids</taxon>
        <taxon>Cornales</taxon>
        <taxon>Nyssaceae</taxon>
        <taxon>Davidia</taxon>
    </lineage>
</organism>
<evidence type="ECO:0000256" key="5">
    <source>
        <dbReference type="RuleBase" id="RU367093"/>
    </source>
</evidence>
<gene>
    <name evidence="7" type="ORF">Din_037993</name>
</gene>
<dbReference type="EMBL" id="GHES01037993">
    <property type="protein sequence ID" value="MPA68552.1"/>
    <property type="molecule type" value="Transcribed_RNA"/>
</dbReference>
<keyword evidence="4 5" id="KW-0443">Lipid metabolism</keyword>
<dbReference type="SUPFAM" id="SSF53474">
    <property type="entry name" value="alpha/beta-Hydrolases"/>
    <property type="match status" value="1"/>
</dbReference>
<keyword evidence="3 5" id="KW-0442">Lipid degradation</keyword>
<dbReference type="InterPro" id="IPR002921">
    <property type="entry name" value="Fungal_lipase-type"/>
</dbReference>
<proteinExistence type="inferred from homology"/>
<dbReference type="InterPro" id="IPR033556">
    <property type="entry name" value="PLA"/>
</dbReference>
<name>A0A5B7BI42_DAVIN</name>
<comment type="similarity">
    <text evidence="1 5">Belongs to the AB hydrolase superfamily. Lipase family.</text>
</comment>
<dbReference type="InterPro" id="IPR029058">
    <property type="entry name" value="AB_hydrolase_fold"/>
</dbReference>
<sequence>MATNEPTWEELLGSKEWEGLLDPLELSLRKLILRCGEFIGATGDAFNNVTNSKYIGSCRYGMQSLFNKVYLPSAASDYQVVAYLYTSATIFEAAPPGAGGWDNGQSNWMGYIAVTTDDVSKANGRREIYIAWRGTILLEELKGDFDYTLVSANPLLASEDEDAKVSEGWLKFYTTDNPDSVFAKTSPRTQLQTKIKELLNQYKDEALSLLFTGHSLGAALAALSAFDVVENNVITTNIPVAAFVLAMPMLGNDAFCKKIKALLPILHVRNIHDIVPSFPGFLNNEYATVGTELVVDTTKSPYLKTPQKNRRIS</sequence>
<evidence type="ECO:0000256" key="4">
    <source>
        <dbReference type="ARBA" id="ARBA00023098"/>
    </source>
</evidence>
<feature type="domain" description="Fungal lipase-type" evidence="6">
    <location>
        <begin position="129"/>
        <end position="280"/>
    </location>
</feature>
<dbReference type="GO" id="GO:0016042">
    <property type="term" value="P:lipid catabolic process"/>
    <property type="evidence" value="ECO:0007669"/>
    <property type="project" value="UniProtKB-UniRule"/>
</dbReference>
<comment type="function">
    <text evidence="5">Acylhydrolase that catalyzes the hydrolysis of phospholipids at the sn-1 position.</text>
</comment>
<dbReference type="Pfam" id="PF01764">
    <property type="entry name" value="Lipase_3"/>
    <property type="match status" value="1"/>
</dbReference>
<evidence type="ECO:0000259" key="6">
    <source>
        <dbReference type="Pfam" id="PF01764"/>
    </source>
</evidence>
<dbReference type="CDD" id="cd00519">
    <property type="entry name" value="Lipase_3"/>
    <property type="match status" value="1"/>
</dbReference>
<evidence type="ECO:0000256" key="1">
    <source>
        <dbReference type="ARBA" id="ARBA00010701"/>
    </source>
</evidence>
<evidence type="ECO:0000256" key="3">
    <source>
        <dbReference type="ARBA" id="ARBA00022963"/>
    </source>
</evidence>
<keyword evidence="7" id="KW-0560">Oxidoreductase</keyword>
<evidence type="ECO:0000256" key="2">
    <source>
        <dbReference type="ARBA" id="ARBA00022801"/>
    </source>
</evidence>
<dbReference type="Gene3D" id="3.40.50.1820">
    <property type="entry name" value="alpha/beta hydrolase"/>
    <property type="match status" value="1"/>
</dbReference>
<dbReference type="GO" id="GO:0016491">
    <property type="term" value="F:oxidoreductase activity"/>
    <property type="evidence" value="ECO:0007669"/>
    <property type="project" value="UniProtKB-KW"/>
</dbReference>
<dbReference type="PANTHER" id="PTHR31828">
    <property type="entry name" value="PHOSPHOLIPASE A1-IIGAMMA"/>
    <property type="match status" value="1"/>
</dbReference>
<protein>
    <recommendedName>
        <fullName evidence="5">Phospholipase A1</fullName>
        <ecNumber evidence="5">3.1.1.-</ecNumber>
    </recommendedName>
</protein>
<reference evidence="7" key="1">
    <citation type="submission" date="2019-08" db="EMBL/GenBank/DDBJ databases">
        <title>Reference gene set and small RNA set construction with multiple tissues from Davidia involucrata Baill.</title>
        <authorList>
            <person name="Yang H."/>
            <person name="Zhou C."/>
            <person name="Li G."/>
            <person name="Wang J."/>
            <person name="Gao P."/>
            <person name="Wang M."/>
            <person name="Wang R."/>
            <person name="Zhao Y."/>
        </authorList>
    </citation>
    <scope>NUCLEOTIDE SEQUENCE</scope>
    <source>
        <tissue evidence="7">Mixed with DoveR01_LX</tissue>
    </source>
</reference>
<evidence type="ECO:0000313" key="7">
    <source>
        <dbReference type="EMBL" id="MPA68552.1"/>
    </source>
</evidence>
<accession>A0A5B7BI42</accession>
<dbReference type="PANTHER" id="PTHR31828:SF10">
    <property type="entry name" value="PHOSPHOLIPASE A1-IIDELTA"/>
    <property type="match status" value="1"/>
</dbReference>
<dbReference type="AlphaFoldDB" id="A0A5B7BI42"/>
<dbReference type="EC" id="3.1.1.-" evidence="5"/>